<dbReference type="RefSeq" id="WP_376864864.1">
    <property type="nucleotide sequence ID" value="NZ_JBHRYB010000003.1"/>
</dbReference>
<accession>A0ABV7VR31</accession>
<keyword evidence="2" id="KW-1185">Reference proteome</keyword>
<evidence type="ECO:0000313" key="2">
    <source>
        <dbReference type="Proteomes" id="UP001595722"/>
    </source>
</evidence>
<sequence length="251" mass="28850">MRFSRRTLNIIILSCLVLISWIHLGRTDPEQLPLEPLQLPPLSVSPWHHWQTEEGITSYWQQTALPHGQIRLLTGQHQDIRLPAEHWSQALQQQPRPETPQSVSAILLQGPWQERQMQAISAWLIRHWQLQPASASTETLGICEQHHAAGSLWFRSHWASPVAQLDKALPNRSQWQHFRQQRSRELRLRWLSHAGQLDIQSDIAYHRPPSGYYQHLYQALADSQKDAAAAYLNCKRAPAGKLSVPDTANDP</sequence>
<dbReference type="Proteomes" id="UP001595722">
    <property type="component" value="Unassembled WGS sequence"/>
</dbReference>
<name>A0ABV7VR31_9GAMM</name>
<proteinExistence type="predicted"/>
<evidence type="ECO:0000313" key="1">
    <source>
        <dbReference type="EMBL" id="MFC3679206.1"/>
    </source>
</evidence>
<comment type="caution">
    <text evidence="1">The sequence shown here is derived from an EMBL/GenBank/DDBJ whole genome shotgun (WGS) entry which is preliminary data.</text>
</comment>
<protein>
    <submittedName>
        <fullName evidence="1">Uncharacterized protein</fullName>
    </submittedName>
</protein>
<organism evidence="1 2">
    <name type="scientific">Bacterioplanoides pacificum</name>
    <dbReference type="NCBI Taxonomy" id="1171596"/>
    <lineage>
        <taxon>Bacteria</taxon>
        <taxon>Pseudomonadati</taxon>
        <taxon>Pseudomonadota</taxon>
        <taxon>Gammaproteobacteria</taxon>
        <taxon>Oceanospirillales</taxon>
        <taxon>Oceanospirillaceae</taxon>
        <taxon>Bacterioplanoides</taxon>
    </lineage>
</organism>
<dbReference type="EMBL" id="JBHRYB010000003">
    <property type="protein sequence ID" value="MFC3679206.1"/>
    <property type="molecule type" value="Genomic_DNA"/>
</dbReference>
<reference evidence="2" key="1">
    <citation type="journal article" date="2019" name="Int. J. Syst. Evol. Microbiol.">
        <title>The Global Catalogue of Microorganisms (GCM) 10K type strain sequencing project: providing services to taxonomists for standard genome sequencing and annotation.</title>
        <authorList>
            <consortium name="The Broad Institute Genomics Platform"/>
            <consortium name="The Broad Institute Genome Sequencing Center for Infectious Disease"/>
            <person name="Wu L."/>
            <person name="Ma J."/>
        </authorList>
    </citation>
    <scope>NUCLEOTIDE SEQUENCE [LARGE SCALE GENOMIC DNA]</scope>
    <source>
        <strain evidence="2">KCTC 42424</strain>
    </source>
</reference>
<gene>
    <name evidence="1" type="ORF">ACFOMG_03665</name>
</gene>